<dbReference type="AlphaFoldDB" id="A0A024VAN4"/>
<accession>A0A024VAN4</accession>
<dbReference type="SMR" id="A0A024VAN4"/>
<dbReference type="InterPro" id="IPR006387">
    <property type="entry name" value="CPW_WPC_dom"/>
</dbReference>
<dbReference type="OrthoDB" id="361898at2759"/>
<gene>
    <name evidence="2" type="ORF">PFFVO_01567</name>
</gene>
<evidence type="ECO:0000313" key="2">
    <source>
        <dbReference type="EMBL" id="ETW19539.1"/>
    </source>
</evidence>
<evidence type="ECO:0000313" key="3">
    <source>
        <dbReference type="Proteomes" id="UP000030690"/>
    </source>
</evidence>
<name>A0A024VAN4_PLAFA</name>
<dbReference type="SMART" id="SM01099">
    <property type="entry name" value="CPW_WPC"/>
    <property type="match status" value="2"/>
</dbReference>
<dbReference type="EMBL" id="KI925063">
    <property type="protein sequence ID" value="ETW19539.1"/>
    <property type="molecule type" value="Genomic_DNA"/>
</dbReference>
<protein>
    <recommendedName>
        <fullName evidence="1">CPW-WPC domain-containing protein</fullName>
    </recommendedName>
</protein>
<evidence type="ECO:0000259" key="1">
    <source>
        <dbReference type="SMART" id="SM01099"/>
    </source>
</evidence>
<organism evidence="2 3">
    <name type="scientific">Plasmodium falciparum Vietnam Oak-Knoll</name>
    <name type="common">FVO</name>
    <dbReference type="NCBI Taxonomy" id="1036723"/>
    <lineage>
        <taxon>Eukaryota</taxon>
        <taxon>Sar</taxon>
        <taxon>Alveolata</taxon>
        <taxon>Apicomplexa</taxon>
        <taxon>Aconoidasida</taxon>
        <taxon>Haemosporida</taxon>
        <taxon>Plasmodiidae</taxon>
        <taxon>Plasmodium</taxon>
        <taxon>Plasmodium (Laverania)</taxon>
    </lineage>
</organism>
<feature type="domain" description="CPW-WPC" evidence="1">
    <location>
        <begin position="125"/>
        <end position="185"/>
    </location>
</feature>
<dbReference type="Pfam" id="PF09717">
    <property type="entry name" value="CPW_WPC"/>
    <property type="match status" value="2"/>
</dbReference>
<dbReference type="Proteomes" id="UP000030690">
    <property type="component" value="Unassembled WGS sequence"/>
</dbReference>
<proteinExistence type="predicted"/>
<feature type="domain" description="CPW-WPC" evidence="1">
    <location>
        <begin position="191"/>
        <end position="246"/>
    </location>
</feature>
<reference evidence="2 3" key="2">
    <citation type="submission" date="2013-02" db="EMBL/GenBank/DDBJ databases">
        <title>The Genome Sequence of Plasmodium falciparum Vietnam Oak-Knoll (FVO).</title>
        <authorList>
            <consortium name="The Broad Institute Genome Sequencing Platform"/>
            <consortium name="The Broad Institute Genome Sequencing Center for Infectious Disease"/>
            <person name="Neafsey D."/>
            <person name="Cheeseman I."/>
            <person name="Volkman S."/>
            <person name="Adams J."/>
            <person name="Walker B."/>
            <person name="Young S.K."/>
            <person name="Zeng Q."/>
            <person name="Gargeya S."/>
            <person name="Fitzgerald M."/>
            <person name="Haas B."/>
            <person name="Abouelleil A."/>
            <person name="Alvarado L."/>
            <person name="Arachchi H.M."/>
            <person name="Berlin A.M."/>
            <person name="Chapman S.B."/>
            <person name="Dewar J."/>
            <person name="Goldberg J."/>
            <person name="Griggs A."/>
            <person name="Gujja S."/>
            <person name="Hansen M."/>
            <person name="Howarth C."/>
            <person name="Imamovic A."/>
            <person name="Larimer J."/>
            <person name="McCowan C."/>
            <person name="Murphy C."/>
            <person name="Neiman D."/>
            <person name="Pearson M."/>
            <person name="Priest M."/>
            <person name="Roberts A."/>
            <person name="Saif S."/>
            <person name="Shea T."/>
            <person name="Sisk P."/>
            <person name="Sykes S."/>
            <person name="Wortman J."/>
            <person name="Nusbaum C."/>
            <person name="Birren B."/>
        </authorList>
    </citation>
    <scope>NUCLEOTIDE SEQUENCE [LARGE SCALE GENOMIC DNA]</scope>
    <source>
        <strain evidence="3">Vietnam Oak-Knoll (FVO)</strain>
    </source>
</reference>
<dbReference type="NCBIfam" id="TIGR01492">
    <property type="entry name" value="CPW_WPC"/>
    <property type="match status" value="2"/>
</dbReference>
<reference evidence="2 3" key="1">
    <citation type="submission" date="2013-02" db="EMBL/GenBank/DDBJ databases">
        <title>The Genome Annotation of Plasmodium falciparum Vietnam Oak-Knoll (FVO).</title>
        <authorList>
            <consortium name="The Broad Institute Genome Sequencing Platform"/>
            <consortium name="The Broad Institute Genome Sequencing Center for Infectious Disease"/>
            <person name="Neafsey D."/>
            <person name="Hoffman S."/>
            <person name="Volkman S."/>
            <person name="Rosenthal P."/>
            <person name="Walker B."/>
            <person name="Young S.K."/>
            <person name="Zeng Q."/>
            <person name="Gargeya S."/>
            <person name="Fitzgerald M."/>
            <person name="Haas B."/>
            <person name="Abouelleil A."/>
            <person name="Allen A.W."/>
            <person name="Alvarado L."/>
            <person name="Arachchi H.M."/>
            <person name="Berlin A.M."/>
            <person name="Chapman S.B."/>
            <person name="Gainer-Dewar J."/>
            <person name="Goldberg J."/>
            <person name="Griggs A."/>
            <person name="Gujja S."/>
            <person name="Hansen M."/>
            <person name="Howarth C."/>
            <person name="Imamovic A."/>
            <person name="Ireland A."/>
            <person name="Larimer J."/>
            <person name="McCowan C."/>
            <person name="Murphy C."/>
            <person name="Pearson M."/>
            <person name="Poon T.W."/>
            <person name="Priest M."/>
            <person name="Roberts A."/>
            <person name="Saif S."/>
            <person name="Shea T."/>
            <person name="Sisk P."/>
            <person name="Sykes S."/>
            <person name="Wortman J."/>
            <person name="Nusbaum C."/>
            <person name="Birren B."/>
        </authorList>
    </citation>
    <scope>NUCLEOTIDE SEQUENCE [LARGE SCALE GENOMIC DNA]</scope>
    <source>
        <strain evidence="3">Vietnam Oak-Knoll (FVO)</strain>
    </source>
</reference>
<sequence length="280" mass="33083">MNSILYLVFPYILFLILLRTYAYKNPRFSSLSTNSDKNISEDLNKLYKINEELVTNEREDEDDDEDDQDELQNTDFEDIAHKSLESAEEEATVDLENAEIENLLDEEIYRIVQERLKKLWYIGKCRRDYTNICPLDWNVSAYDKNLCIPPEKYEGECRSIDFSKSTDLDKELFSWKCEVEWPCISAPKLKIMDKCPFRWTYIDNNLCIAPEDYIGHCSPAMDFSNYNFEMRIRWANECNVEWNTLPKSEYMPLSHKKLRTNVLGGPVEESGNVMNITYRN</sequence>